<feature type="transmembrane region" description="Helical" evidence="8">
    <location>
        <begin position="194"/>
        <end position="215"/>
    </location>
</feature>
<dbReference type="AlphaFoldDB" id="A0A4S4L2H1"/>
<keyword evidence="6 8" id="KW-0472">Membrane</keyword>
<evidence type="ECO:0000256" key="2">
    <source>
        <dbReference type="ARBA" id="ARBA00008821"/>
    </source>
</evidence>
<dbReference type="PANTHER" id="PTHR42810:SF2">
    <property type="entry name" value="PURINE PERMEASE C1399.01C-RELATED"/>
    <property type="match status" value="1"/>
</dbReference>
<feature type="transmembrane region" description="Helical" evidence="8">
    <location>
        <begin position="439"/>
        <end position="458"/>
    </location>
</feature>
<comment type="subcellular location">
    <subcellularLocation>
        <location evidence="1">Membrane</location>
        <topology evidence="1">Multi-pass membrane protein</topology>
    </subcellularLocation>
</comment>
<keyword evidence="4 8" id="KW-0812">Transmembrane</keyword>
<dbReference type="Pfam" id="PF00860">
    <property type="entry name" value="Xan_ur_permease"/>
    <property type="match status" value="1"/>
</dbReference>
<evidence type="ECO:0000256" key="8">
    <source>
        <dbReference type="SAM" id="Phobius"/>
    </source>
</evidence>
<feature type="transmembrane region" description="Helical" evidence="8">
    <location>
        <begin position="464"/>
        <end position="483"/>
    </location>
</feature>
<organism evidence="9 10">
    <name type="scientific">Phellinidium pouzarii</name>
    <dbReference type="NCBI Taxonomy" id="167371"/>
    <lineage>
        <taxon>Eukaryota</taxon>
        <taxon>Fungi</taxon>
        <taxon>Dikarya</taxon>
        <taxon>Basidiomycota</taxon>
        <taxon>Agaricomycotina</taxon>
        <taxon>Agaricomycetes</taxon>
        <taxon>Hymenochaetales</taxon>
        <taxon>Hymenochaetaceae</taxon>
        <taxon>Phellinidium</taxon>
    </lineage>
</organism>
<feature type="transmembrane region" description="Helical" evidence="8">
    <location>
        <begin position="142"/>
        <end position="163"/>
    </location>
</feature>
<dbReference type="GO" id="GO:0005886">
    <property type="term" value="C:plasma membrane"/>
    <property type="evidence" value="ECO:0007669"/>
    <property type="project" value="TreeGrafter"/>
</dbReference>
<feature type="transmembrane region" description="Helical" evidence="8">
    <location>
        <begin position="227"/>
        <end position="247"/>
    </location>
</feature>
<evidence type="ECO:0008006" key="11">
    <source>
        <dbReference type="Google" id="ProtNLM"/>
    </source>
</evidence>
<evidence type="ECO:0000256" key="4">
    <source>
        <dbReference type="ARBA" id="ARBA00022692"/>
    </source>
</evidence>
<evidence type="ECO:0000256" key="3">
    <source>
        <dbReference type="ARBA" id="ARBA00022448"/>
    </source>
</evidence>
<evidence type="ECO:0000313" key="9">
    <source>
        <dbReference type="EMBL" id="THH05546.1"/>
    </source>
</evidence>
<gene>
    <name evidence="9" type="ORF">EW145_g4720</name>
</gene>
<feature type="transmembrane region" description="Helical" evidence="8">
    <location>
        <begin position="534"/>
        <end position="557"/>
    </location>
</feature>
<protein>
    <recommendedName>
        <fullName evidence="11">Xanthine/uracil permease</fullName>
    </recommendedName>
</protein>
<evidence type="ECO:0000256" key="7">
    <source>
        <dbReference type="SAM" id="MobiDB-lite"/>
    </source>
</evidence>
<name>A0A4S4L2H1_9AGAM</name>
<evidence type="ECO:0000256" key="5">
    <source>
        <dbReference type="ARBA" id="ARBA00022989"/>
    </source>
</evidence>
<accession>A0A4S4L2H1</accession>
<feature type="transmembrane region" description="Helical" evidence="8">
    <location>
        <begin position="284"/>
        <end position="302"/>
    </location>
</feature>
<keyword evidence="10" id="KW-1185">Reference proteome</keyword>
<dbReference type="GO" id="GO:0000324">
    <property type="term" value="C:fungal-type vacuole"/>
    <property type="evidence" value="ECO:0007669"/>
    <property type="project" value="TreeGrafter"/>
</dbReference>
<dbReference type="EMBL" id="SGPK01000254">
    <property type="protein sequence ID" value="THH05546.1"/>
    <property type="molecule type" value="Genomic_DNA"/>
</dbReference>
<feature type="transmembrane region" description="Helical" evidence="8">
    <location>
        <begin position="90"/>
        <end position="110"/>
    </location>
</feature>
<dbReference type="InterPro" id="IPR006043">
    <property type="entry name" value="NCS2"/>
</dbReference>
<comment type="caution">
    <text evidence="9">The sequence shown here is derived from an EMBL/GenBank/DDBJ whole genome shotgun (WGS) entry which is preliminary data.</text>
</comment>
<dbReference type="InterPro" id="IPR006042">
    <property type="entry name" value="Xan_ur_permease"/>
</dbReference>
<evidence type="ECO:0000256" key="6">
    <source>
        <dbReference type="ARBA" id="ARBA00023136"/>
    </source>
</evidence>
<dbReference type="Proteomes" id="UP000308199">
    <property type="component" value="Unassembled WGS sequence"/>
</dbReference>
<dbReference type="NCBIfam" id="TIGR00801">
    <property type="entry name" value="ncs2"/>
    <property type="match status" value="1"/>
</dbReference>
<sequence>MSDIQSISKEQPTATPPPTAAPTRSAKVASKMRRTVEKLTTRDGWLGDYDYAWLCMPTLPRMKTRSLPPFYALDTELPILLALSSGLQHALAMLAGLIAPPIIFASSLNLDSATQAYMVSSSLIGCGILSLVQISRIKLYKGYYLGTGLLTVVGTSFSTLSTANSIFDALYNNGTCTSTTAADGTITRNACPDAYGMLLGTSLICSFLEMFLSFVPVRILQRIFPPLVTGTVILLIGASLVGSSGVADWGGGSNNCMSRPTSGLFELCPTIDAPRPLPWGSPEFIGLGFLSFISIVLAEIFGSPFLRNISIIVGLAVGCIVAGAAGYIDGSSITSAPAITFLWVRTFKIRVYPPAILPMLSVYISVAMEAIGDITASAEVSHVEVDGPIFDSRIQGGVLSDGVGGFISALFTVAPLSVFAQNNGVIAITRCANRTAGRFCCAFLILFGVLGKISGVFLAIPNSVLGGVTTFLFASVMVSGVRVLAYTQWTRRDRFILAAALSFGVGDLLVPDIFTHLFDGVNNPSSGLQGLFDSITIVLSTPFLAAGITAVLLNLILPQEALTEAQEDEIEMIDNERGIEEEPKMGEEKQI</sequence>
<dbReference type="OrthoDB" id="1641903at2759"/>
<feature type="transmembrane region" description="Helical" evidence="8">
    <location>
        <begin position="309"/>
        <end position="328"/>
    </location>
</feature>
<feature type="transmembrane region" description="Helical" evidence="8">
    <location>
        <begin position="495"/>
        <end position="514"/>
    </location>
</feature>
<proteinExistence type="inferred from homology"/>
<dbReference type="PROSITE" id="PS01116">
    <property type="entry name" value="XANTH_URACIL_PERMASE"/>
    <property type="match status" value="1"/>
</dbReference>
<feature type="compositionally biased region" description="Polar residues" evidence="7">
    <location>
        <begin position="1"/>
        <end position="11"/>
    </location>
</feature>
<keyword evidence="3" id="KW-0813">Transport</keyword>
<keyword evidence="5 8" id="KW-1133">Transmembrane helix</keyword>
<reference evidence="9 10" key="1">
    <citation type="submission" date="2019-02" db="EMBL/GenBank/DDBJ databases">
        <title>Genome sequencing of the rare red list fungi Phellinidium pouzarii.</title>
        <authorList>
            <person name="Buettner E."/>
            <person name="Kellner H."/>
        </authorList>
    </citation>
    <scope>NUCLEOTIDE SEQUENCE [LARGE SCALE GENOMIC DNA]</scope>
    <source>
        <strain evidence="9 10">DSM 108285</strain>
    </source>
</reference>
<comment type="similarity">
    <text evidence="2">Belongs to the nucleobase:cation symporter-2 (NCS2) (TC 2.A.40) family.</text>
</comment>
<dbReference type="PANTHER" id="PTHR42810">
    <property type="entry name" value="PURINE PERMEASE C1399.01C-RELATED"/>
    <property type="match status" value="1"/>
</dbReference>
<feature type="transmembrane region" description="Helical" evidence="8">
    <location>
        <begin position="406"/>
        <end position="427"/>
    </location>
</feature>
<evidence type="ECO:0000313" key="10">
    <source>
        <dbReference type="Proteomes" id="UP000308199"/>
    </source>
</evidence>
<dbReference type="GO" id="GO:0042907">
    <property type="term" value="F:xanthine transmembrane transporter activity"/>
    <property type="evidence" value="ECO:0007669"/>
    <property type="project" value="TreeGrafter"/>
</dbReference>
<feature type="transmembrane region" description="Helical" evidence="8">
    <location>
        <begin position="116"/>
        <end position="135"/>
    </location>
</feature>
<feature type="region of interest" description="Disordered" evidence="7">
    <location>
        <begin position="1"/>
        <end position="27"/>
    </location>
</feature>
<evidence type="ECO:0000256" key="1">
    <source>
        <dbReference type="ARBA" id="ARBA00004141"/>
    </source>
</evidence>